<dbReference type="SUPFAM" id="SSF55874">
    <property type="entry name" value="ATPase domain of HSP90 chaperone/DNA topoisomerase II/histidine kinase"/>
    <property type="match status" value="1"/>
</dbReference>
<evidence type="ECO:0000256" key="9">
    <source>
        <dbReference type="SAM" id="Phobius"/>
    </source>
</evidence>
<keyword evidence="7" id="KW-0902">Two-component regulatory system</keyword>
<dbReference type="Gene3D" id="3.30.450.20">
    <property type="entry name" value="PAS domain"/>
    <property type="match status" value="1"/>
</dbReference>
<dbReference type="FunFam" id="3.30.565.10:FF:000006">
    <property type="entry name" value="Sensor histidine kinase WalK"/>
    <property type="match status" value="1"/>
</dbReference>
<dbReference type="RefSeq" id="WP_148136221.1">
    <property type="nucleotide sequence ID" value="NZ_CP017634.1"/>
</dbReference>
<dbReference type="SUPFAM" id="SSF55785">
    <property type="entry name" value="PYP-like sensor domain (PAS domain)"/>
    <property type="match status" value="1"/>
</dbReference>
<keyword evidence="6" id="KW-0418">Kinase</keyword>
<evidence type="ECO:0000256" key="1">
    <source>
        <dbReference type="ARBA" id="ARBA00000085"/>
    </source>
</evidence>
<dbReference type="PROSITE" id="PS50112">
    <property type="entry name" value="PAS"/>
    <property type="match status" value="1"/>
</dbReference>
<dbReference type="EC" id="2.7.13.3" evidence="3"/>
<proteinExistence type="predicted"/>
<dbReference type="GO" id="GO:0006355">
    <property type="term" value="P:regulation of DNA-templated transcription"/>
    <property type="evidence" value="ECO:0007669"/>
    <property type="project" value="InterPro"/>
</dbReference>
<dbReference type="SMART" id="SM00388">
    <property type="entry name" value="HisKA"/>
    <property type="match status" value="1"/>
</dbReference>
<dbReference type="InterPro" id="IPR004358">
    <property type="entry name" value="Sig_transdc_His_kin-like_C"/>
</dbReference>
<dbReference type="GO" id="GO:0005886">
    <property type="term" value="C:plasma membrane"/>
    <property type="evidence" value="ECO:0007669"/>
    <property type="project" value="TreeGrafter"/>
</dbReference>
<dbReference type="CDD" id="cd00075">
    <property type="entry name" value="HATPase"/>
    <property type="match status" value="1"/>
</dbReference>
<keyword evidence="4" id="KW-0597">Phosphoprotein</keyword>
<dbReference type="PANTHER" id="PTHR45453:SF1">
    <property type="entry name" value="PHOSPHATE REGULON SENSOR PROTEIN PHOR"/>
    <property type="match status" value="1"/>
</dbReference>
<dbReference type="OrthoDB" id="112712at2"/>
<dbReference type="GO" id="GO:0000155">
    <property type="term" value="F:phosphorelay sensor kinase activity"/>
    <property type="evidence" value="ECO:0007669"/>
    <property type="project" value="InterPro"/>
</dbReference>
<dbReference type="Pfam" id="PF00512">
    <property type="entry name" value="HisKA"/>
    <property type="match status" value="1"/>
</dbReference>
<dbReference type="InterPro" id="IPR035965">
    <property type="entry name" value="PAS-like_dom_sf"/>
</dbReference>
<comment type="catalytic activity">
    <reaction evidence="1">
        <text>ATP + protein L-histidine = ADP + protein N-phospho-L-histidine.</text>
        <dbReference type="EC" id="2.7.13.3"/>
    </reaction>
</comment>
<feature type="transmembrane region" description="Helical" evidence="9">
    <location>
        <begin position="180"/>
        <end position="200"/>
    </location>
</feature>
<comment type="subcellular location">
    <subcellularLocation>
        <location evidence="2">Membrane</location>
    </subcellularLocation>
</comment>
<dbReference type="Pfam" id="PF00672">
    <property type="entry name" value="HAMP"/>
    <property type="match status" value="1"/>
</dbReference>
<organism evidence="13 14">
    <name type="scientific">Formimonas warabiya</name>
    <dbReference type="NCBI Taxonomy" id="1761012"/>
    <lineage>
        <taxon>Bacteria</taxon>
        <taxon>Bacillati</taxon>
        <taxon>Bacillota</taxon>
        <taxon>Clostridia</taxon>
        <taxon>Eubacteriales</taxon>
        <taxon>Peptococcaceae</taxon>
        <taxon>Candidatus Formimonas</taxon>
    </lineage>
</organism>
<evidence type="ECO:0000256" key="3">
    <source>
        <dbReference type="ARBA" id="ARBA00012438"/>
    </source>
</evidence>
<dbReference type="InterPro" id="IPR036097">
    <property type="entry name" value="HisK_dim/P_sf"/>
</dbReference>
<dbReference type="PANTHER" id="PTHR45453">
    <property type="entry name" value="PHOSPHATE REGULON SENSOR PROTEIN PHOR"/>
    <property type="match status" value="1"/>
</dbReference>
<dbReference type="CDD" id="cd00130">
    <property type="entry name" value="PAS"/>
    <property type="match status" value="1"/>
</dbReference>
<feature type="domain" description="PAS" evidence="11">
    <location>
        <begin position="265"/>
        <end position="336"/>
    </location>
</feature>
<dbReference type="EMBL" id="CP017634">
    <property type="protein sequence ID" value="ATW26892.1"/>
    <property type="molecule type" value="Genomic_DNA"/>
</dbReference>
<dbReference type="InterPro" id="IPR050351">
    <property type="entry name" value="BphY/WalK/GraS-like"/>
</dbReference>
<keyword evidence="5" id="KW-0808">Transferase</keyword>
<dbReference type="InterPro" id="IPR003660">
    <property type="entry name" value="HAMP_dom"/>
</dbReference>
<evidence type="ECO:0000313" key="13">
    <source>
        <dbReference type="EMBL" id="ATW26892.1"/>
    </source>
</evidence>
<evidence type="ECO:0000313" key="14">
    <source>
        <dbReference type="Proteomes" id="UP000323521"/>
    </source>
</evidence>
<dbReference type="SMART" id="SM00304">
    <property type="entry name" value="HAMP"/>
    <property type="match status" value="1"/>
</dbReference>
<dbReference type="KEGG" id="fwa:DCMF_20900"/>
<dbReference type="Pfam" id="PF00989">
    <property type="entry name" value="PAS"/>
    <property type="match status" value="1"/>
</dbReference>
<dbReference type="SUPFAM" id="SSF158472">
    <property type="entry name" value="HAMP domain-like"/>
    <property type="match status" value="1"/>
</dbReference>
<dbReference type="AlphaFoldDB" id="A0A3G1KWR7"/>
<dbReference type="SMART" id="SM00091">
    <property type="entry name" value="PAS"/>
    <property type="match status" value="1"/>
</dbReference>
<evidence type="ECO:0000256" key="7">
    <source>
        <dbReference type="ARBA" id="ARBA00023012"/>
    </source>
</evidence>
<evidence type="ECO:0000256" key="2">
    <source>
        <dbReference type="ARBA" id="ARBA00004370"/>
    </source>
</evidence>
<dbReference type="GO" id="GO:0004721">
    <property type="term" value="F:phosphoprotein phosphatase activity"/>
    <property type="evidence" value="ECO:0007669"/>
    <property type="project" value="TreeGrafter"/>
</dbReference>
<dbReference type="PROSITE" id="PS50885">
    <property type="entry name" value="HAMP"/>
    <property type="match status" value="1"/>
</dbReference>
<dbReference type="GO" id="GO:0016036">
    <property type="term" value="P:cellular response to phosphate starvation"/>
    <property type="evidence" value="ECO:0007669"/>
    <property type="project" value="TreeGrafter"/>
</dbReference>
<dbReference type="InterPro" id="IPR005467">
    <property type="entry name" value="His_kinase_dom"/>
</dbReference>
<dbReference type="PRINTS" id="PR00344">
    <property type="entry name" value="BCTRLSENSOR"/>
</dbReference>
<sequence>MASLKQKITLGYLFLVLLSLLAGIWAIFNFDKLVSNTIDLTEDNYKSVVAAQNMIGAIERQDSAQLILLLKHEDKALQMINDAKSEFKKWFVVASNNITVPHEDQIILGIDAAYHDYDRLNDQLMNNQKAGNHAEAEDLYFSAIDPQFKSLRKQLQNLAEINNRTMFQKINQSLATTRQATMVVLLAALVAVFSALALAANQFKTIIRPAKALSEVMKKTAQGELGARLELFSKDEIGKLTMDFNEMSEKLQQKELNHVQKLLAQEKKLASIINVITDGIIVTDHQFNILTINPKAGEILNTDQDQTGNVNLFEVVKSSGARRLFKLALARELKERGEYDVLKSLNLEEDAGESVNLENAIPLDANHKLFYTIELIKLTPQDMEDAQYLLVIRDITQFKEIDQLKTEMISKISHELKTPLTSMLLGIEMLNERIANKKEKNIIDALTEETVRLNRLVNGLLELSKWKMNKLELKLGPVNLADLITHIVNTFKMEANDEGKKIELHIAEDDLTARIDSDKVSSVLSNLIANALRYSPPDGTVTISAHKEKEFIQIAVADLGPGIPQEMQEKIFDEFFQIKGRPGGNAGLGLAIAEEIVKAHHGSIWVESDGKKGSVFKFKIPNKLEGKM</sequence>
<name>A0A3G1KWR7_FORW1</name>
<keyword evidence="8 9" id="KW-0472">Membrane</keyword>
<evidence type="ECO:0000256" key="6">
    <source>
        <dbReference type="ARBA" id="ARBA00022777"/>
    </source>
</evidence>
<evidence type="ECO:0000256" key="8">
    <source>
        <dbReference type="ARBA" id="ARBA00023136"/>
    </source>
</evidence>
<dbReference type="PROSITE" id="PS50109">
    <property type="entry name" value="HIS_KIN"/>
    <property type="match status" value="1"/>
</dbReference>
<dbReference type="Gene3D" id="6.10.340.10">
    <property type="match status" value="1"/>
</dbReference>
<dbReference type="InterPro" id="IPR000014">
    <property type="entry name" value="PAS"/>
</dbReference>
<reference evidence="13 14" key="1">
    <citation type="submission" date="2016-10" db="EMBL/GenBank/DDBJ databases">
        <title>Complete Genome Sequence of Peptococcaceae strain DCMF.</title>
        <authorList>
            <person name="Edwards R.J."/>
            <person name="Holland S.I."/>
            <person name="Deshpande N.P."/>
            <person name="Wong Y.K."/>
            <person name="Ertan H."/>
            <person name="Manefield M."/>
            <person name="Russell T.L."/>
            <person name="Lee M.J."/>
        </authorList>
    </citation>
    <scope>NUCLEOTIDE SEQUENCE [LARGE SCALE GENOMIC DNA]</scope>
    <source>
        <strain evidence="13 14">DCMF</strain>
    </source>
</reference>
<dbReference type="SUPFAM" id="SSF47384">
    <property type="entry name" value="Homodimeric domain of signal transducing histidine kinase"/>
    <property type="match status" value="1"/>
</dbReference>
<evidence type="ECO:0000259" key="12">
    <source>
        <dbReference type="PROSITE" id="PS50885"/>
    </source>
</evidence>
<feature type="domain" description="HAMP" evidence="12">
    <location>
        <begin position="204"/>
        <end position="256"/>
    </location>
</feature>
<dbReference type="Gene3D" id="1.10.287.130">
    <property type="match status" value="1"/>
</dbReference>
<dbReference type="InterPro" id="IPR003661">
    <property type="entry name" value="HisK_dim/P_dom"/>
</dbReference>
<accession>A0A3G1KWR7</accession>
<evidence type="ECO:0000259" key="11">
    <source>
        <dbReference type="PROSITE" id="PS50112"/>
    </source>
</evidence>
<dbReference type="InterPro" id="IPR024478">
    <property type="entry name" value="HlyB_4HB_MCP"/>
</dbReference>
<dbReference type="InterPro" id="IPR003594">
    <property type="entry name" value="HATPase_dom"/>
</dbReference>
<dbReference type="Pfam" id="PF12729">
    <property type="entry name" value="4HB_MCP_1"/>
    <property type="match status" value="1"/>
</dbReference>
<protein>
    <recommendedName>
        <fullName evidence="3">histidine kinase</fullName>
        <ecNumber evidence="3">2.7.13.3</ecNumber>
    </recommendedName>
</protein>
<dbReference type="CDD" id="cd00082">
    <property type="entry name" value="HisKA"/>
    <property type="match status" value="1"/>
</dbReference>
<dbReference type="InterPro" id="IPR036890">
    <property type="entry name" value="HATPase_C_sf"/>
</dbReference>
<dbReference type="Pfam" id="PF02518">
    <property type="entry name" value="HATPase_c"/>
    <property type="match status" value="1"/>
</dbReference>
<feature type="domain" description="Histidine kinase" evidence="10">
    <location>
        <begin position="411"/>
        <end position="624"/>
    </location>
</feature>
<gene>
    <name evidence="13" type="ORF">DCMF_20900</name>
</gene>
<evidence type="ECO:0000256" key="4">
    <source>
        <dbReference type="ARBA" id="ARBA00022553"/>
    </source>
</evidence>
<dbReference type="Gene3D" id="3.30.565.10">
    <property type="entry name" value="Histidine kinase-like ATPase, C-terminal domain"/>
    <property type="match status" value="1"/>
</dbReference>
<evidence type="ECO:0000259" key="10">
    <source>
        <dbReference type="PROSITE" id="PS50109"/>
    </source>
</evidence>
<keyword evidence="9" id="KW-0812">Transmembrane</keyword>
<evidence type="ECO:0000256" key="5">
    <source>
        <dbReference type="ARBA" id="ARBA00022679"/>
    </source>
</evidence>
<dbReference type="Proteomes" id="UP000323521">
    <property type="component" value="Chromosome"/>
</dbReference>
<keyword evidence="14" id="KW-1185">Reference proteome</keyword>
<dbReference type="SMART" id="SM00387">
    <property type="entry name" value="HATPase_c"/>
    <property type="match status" value="1"/>
</dbReference>
<dbReference type="CDD" id="cd06225">
    <property type="entry name" value="HAMP"/>
    <property type="match status" value="1"/>
</dbReference>
<dbReference type="InterPro" id="IPR013767">
    <property type="entry name" value="PAS_fold"/>
</dbReference>
<keyword evidence="9" id="KW-1133">Transmembrane helix</keyword>